<dbReference type="Proteomes" id="UP000681414">
    <property type="component" value="Unassembled WGS sequence"/>
</dbReference>
<dbReference type="InterPro" id="IPR003646">
    <property type="entry name" value="SH3-like_bac-type"/>
</dbReference>
<name>A0A942TDB6_9BACI</name>
<dbReference type="CDD" id="cd02696">
    <property type="entry name" value="MurNAc-LAA"/>
    <property type="match status" value="1"/>
</dbReference>
<proteinExistence type="predicted"/>
<keyword evidence="1 4" id="KW-0378">Hydrolase</keyword>
<dbReference type="PROSITE" id="PS51781">
    <property type="entry name" value="SH3B"/>
    <property type="match status" value="2"/>
</dbReference>
<reference evidence="4 5" key="1">
    <citation type="submission" date="2021-05" db="EMBL/GenBank/DDBJ databases">
        <title>Novel Bacillus species.</title>
        <authorList>
            <person name="Liu G."/>
        </authorList>
    </citation>
    <scope>NUCLEOTIDE SEQUENCE [LARGE SCALE GENOMIC DNA]</scope>
    <source>
        <strain evidence="5">FJAT-49780</strain>
    </source>
</reference>
<gene>
    <name evidence="4" type="ORF">KHA97_12280</name>
</gene>
<accession>A0A942TDB6</accession>
<dbReference type="SUPFAM" id="SSF53187">
    <property type="entry name" value="Zn-dependent exopeptidases"/>
    <property type="match status" value="1"/>
</dbReference>
<evidence type="ECO:0000259" key="3">
    <source>
        <dbReference type="PROSITE" id="PS51781"/>
    </source>
</evidence>
<feature type="domain" description="SH3b" evidence="3">
    <location>
        <begin position="27"/>
        <end position="89"/>
    </location>
</feature>
<dbReference type="Gene3D" id="2.30.30.40">
    <property type="entry name" value="SH3 Domains"/>
    <property type="match status" value="2"/>
</dbReference>
<evidence type="ECO:0000256" key="1">
    <source>
        <dbReference type="ARBA" id="ARBA00022801"/>
    </source>
</evidence>
<feature type="domain" description="SH3b" evidence="3">
    <location>
        <begin position="93"/>
        <end position="155"/>
    </location>
</feature>
<evidence type="ECO:0000313" key="5">
    <source>
        <dbReference type="Proteomes" id="UP000681414"/>
    </source>
</evidence>
<dbReference type="GO" id="GO:0071555">
    <property type="term" value="P:cell wall organization"/>
    <property type="evidence" value="ECO:0007669"/>
    <property type="project" value="UniProtKB-KW"/>
</dbReference>
<keyword evidence="5" id="KW-1185">Reference proteome</keyword>
<protein>
    <submittedName>
        <fullName evidence="4">N-acetylmuramoyl-L-alanine amidase</fullName>
        <ecNumber evidence="4">3.5.1.28</ecNumber>
    </submittedName>
</protein>
<evidence type="ECO:0000313" key="4">
    <source>
        <dbReference type="EMBL" id="MBS4195836.1"/>
    </source>
</evidence>
<dbReference type="GO" id="GO:0009253">
    <property type="term" value="P:peptidoglycan catabolic process"/>
    <property type="evidence" value="ECO:0007669"/>
    <property type="project" value="InterPro"/>
</dbReference>
<dbReference type="GO" id="GO:0030288">
    <property type="term" value="C:outer membrane-bounded periplasmic space"/>
    <property type="evidence" value="ECO:0007669"/>
    <property type="project" value="TreeGrafter"/>
</dbReference>
<dbReference type="PANTHER" id="PTHR30404:SF7">
    <property type="entry name" value="CELL WALL AMIDASE LYTH-RELATED"/>
    <property type="match status" value="1"/>
</dbReference>
<dbReference type="RefSeq" id="WP_213125024.1">
    <property type="nucleotide sequence ID" value="NZ_JAGYPG010000002.1"/>
</dbReference>
<dbReference type="Pfam" id="PF08239">
    <property type="entry name" value="SH3_3"/>
    <property type="match status" value="2"/>
</dbReference>
<dbReference type="GO" id="GO:0008745">
    <property type="term" value="F:N-acetylmuramoyl-L-alanine amidase activity"/>
    <property type="evidence" value="ECO:0007669"/>
    <property type="project" value="UniProtKB-EC"/>
</dbReference>
<dbReference type="Pfam" id="PF01520">
    <property type="entry name" value="Amidase_3"/>
    <property type="match status" value="1"/>
</dbReference>
<dbReference type="EMBL" id="JAGYPG010000002">
    <property type="protein sequence ID" value="MBS4195836.1"/>
    <property type="molecule type" value="Genomic_DNA"/>
</dbReference>
<dbReference type="Gene3D" id="3.40.630.40">
    <property type="entry name" value="Zn-dependent exopeptidases"/>
    <property type="match status" value="1"/>
</dbReference>
<keyword evidence="2" id="KW-0961">Cell wall biogenesis/degradation</keyword>
<dbReference type="AlphaFoldDB" id="A0A942TDB6"/>
<organism evidence="4 5">
    <name type="scientific">Lederbergia citri</name>
    <dbReference type="NCBI Taxonomy" id="2833580"/>
    <lineage>
        <taxon>Bacteria</taxon>
        <taxon>Bacillati</taxon>
        <taxon>Bacillota</taxon>
        <taxon>Bacilli</taxon>
        <taxon>Bacillales</taxon>
        <taxon>Bacillaceae</taxon>
        <taxon>Lederbergia</taxon>
    </lineage>
</organism>
<dbReference type="PANTHER" id="PTHR30404">
    <property type="entry name" value="N-ACETYLMURAMOYL-L-ALANINE AMIDASE"/>
    <property type="match status" value="1"/>
</dbReference>
<evidence type="ECO:0000256" key="2">
    <source>
        <dbReference type="ARBA" id="ARBA00023316"/>
    </source>
</evidence>
<comment type="caution">
    <text evidence="4">The sequence shown here is derived from an EMBL/GenBank/DDBJ whole genome shotgun (WGS) entry which is preliminary data.</text>
</comment>
<dbReference type="InterPro" id="IPR050695">
    <property type="entry name" value="N-acetylmuramoyl_amidase_3"/>
</dbReference>
<dbReference type="SMART" id="SM00646">
    <property type="entry name" value="Ami_3"/>
    <property type="match status" value="1"/>
</dbReference>
<dbReference type="SMART" id="SM00287">
    <property type="entry name" value="SH3b"/>
    <property type="match status" value="2"/>
</dbReference>
<dbReference type="EC" id="3.5.1.28" evidence="4"/>
<dbReference type="InterPro" id="IPR002508">
    <property type="entry name" value="MurNAc-LAA_cat"/>
</dbReference>
<sequence length="343" mass="38115">MRQLKKIGFISIVFFLFLGIGEEVNAEGDYKVGTNSLNIRSEPSLKSEVIGALPEGNIVNVLDIQFDWAKINFQGKTGWVASYFLYNSINKVDTFVSVTADSVRLRSGPGTNYPIVAFAKYGDTFSWIETKGDWKNIRLKNGQTAWIAGWLVSSNQEHTSAINPDTLRGKTIILDAGHGGLDPGAIGIGGLLEKDINYSTAEVIKKKLVQAGATVIMTRQDDRYVGLHNRVNISRDFPSSVFISIHHNAHKNTGARGINAYYYHPADKNLTIAIQEQLNKQTPLKNNGVQLGDYYVLRNNHPQSILLELGFITNLNDLSAIQNNQYQEQVANSIVQGLQNYFH</sequence>